<dbReference type="EMBL" id="SWLB01000007">
    <property type="protein sequence ID" value="KAF3336230.1"/>
    <property type="molecule type" value="Genomic_DNA"/>
</dbReference>
<accession>A0A833QVX2</accession>
<keyword evidence="2" id="KW-1185">Reference proteome</keyword>
<dbReference type="Proteomes" id="UP000623129">
    <property type="component" value="Unassembled WGS sequence"/>
</dbReference>
<comment type="caution">
    <text evidence="1">The sequence shown here is derived from an EMBL/GenBank/DDBJ whole genome shotgun (WGS) entry which is preliminary data.</text>
</comment>
<evidence type="ECO:0000313" key="1">
    <source>
        <dbReference type="EMBL" id="KAF3336230.1"/>
    </source>
</evidence>
<evidence type="ECO:0000313" key="2">
    <source>
        <dbReference type="Proteomes" id="UP000623129"/>
    </source>
</evidence>
<name>A0A833QVX2_9POAL</name>
<gene>
    <name evidence="1" type="ORF">FCM35_KLT18816</name>
</gene>
<dbReference type="AlphaFoldDB" id="A0A833QVX2"/>
<dbReference type="OrthoDB" id="2019812at2759"/>
<organism evidence="1 2">
    <name type="scientific">Carex littledalei</name>
    <dbReference type="NCBI Taxonomy" id="544730"/>
    <lineage>
        <taxon>Eukaryota</taxon>
        <taxon>Viridiplantae</taxon>
        <taxon>Streptophyta</taxon>
        <taxon>Embryophyta</taxon>
        <taxon>Tracheophyta</taxon>
        <taxon>Spermatophyta</taxon>
        <taxon>Magnoliopsida</taxon>
        <taxon>Liliopsida</taxon>
        <taxon>Poales</taxon>
        <taxon>Cyperaceae</taxon>
        <taxon>Cyperoideae</taxon>
        <taxon>Cariceae</taxon>
        <taxon>Carex</taxon>
        <taxon>Carex subgen. Euthyceras</taxon>
    </lineage>
</organism>
<sequence length="60" mass="7058">MNILLKNGNLTMKLDTESNNWVIQAYTRYETYDRVTDVVKLLGMTLEQYKRLQPNAKAYS</sequence>
<protein>
    <submittedName>
        <fullName evidence="1">Uncharacterized protein</fullName>
    </submittedName>
</protein>
<proteinExistence type="predicted"/>
<reference evidence="1" key="1">
    <citation type="submission" date="2020-01" db="EMBL/GenBank/DDBJ databases">
        <title>Genome sequence of Kobresia littledalei, the first chromosome-level genome in the family Cyperaceae.</title>
        <authorList>
            <person name="Qu G."/>
        </authorList>
    </citation>
    <scope>NUCLEOTIDE SEQUENCE</scope>
    <source>
        <strain evidence="1">C.B.Clarke</strain>
        <tissue evidence="1">Leaf</tissue>
    </source>
</reference>